<dbReference type="GO" id="GO:0004672">
    <property type="term" value="F:protein kinase activity"/>
    <property type="evidence" value="ECO:0007669"/>
    <property type="project" value="InterPro"/>
</dbReference>
<dbReference type="SUPFAM" id="SSF56112">
    <property type="entry name" value="Protein kinase-like (PK-like)"/>
    <property type="match status" value="1"/>
</dbReference>
<name>T1JIG0_STRMM</name>
<dbReference type="EMBL" id="JH431671">
    <property type="status" value="NOT_ANNOTATED_CDS"/>
    <property type="molecule type" value="Genomic_DNA"/>
</dbReference>
<feature type="domain" description="Protein kinase" evidence="1">
    <location>
        <begin position="301"/>
        <end position="564"/>
    </location>
</feature>
<organism evidence="2 3">
    <name type="scientific">Strigamia maritima</name>
    <name type="common">European centipede</name>
    <name type="synonym">Geophilus maritimus</name>
    <dbReference type="NCBI Taxonomy" id="126957"/>
    <lineage>
        <taxon>Eukaryota</taxon>
        <taxon>Metazoa</taxon>
        <taxon>Ecdysozoa</taxon>
        <taxon>Arthropoda</taxon>
        <taxon>Myriapoda</taxon>
        <taxon>Chilopoda</taxon>
        <taxon>Pleurostigmophora</taxon>
        <taxon>Geophilomorpha</taxon>
        <taxon>Linotaeniidae</taxon>
        <taxon>Strigamia</taxon>
    </lineage>
</organism>
<reference evidence="3" key="1">
    <citation type="submission" date="2011-05" db="EMBL/GenBank/DDBJ databases">
        <authorList>
            <person name="Richards S.R."/>
            <person name="Qu J."/>
            <person name="Jiang H."/>
            <person name="Jhangiani S.N."/>
            <person name="Agravi P."/>
            <person name="Goodspeed R."/>
            <person name="Gross S."/>
            <person name="Mandapat C."/>
            <person name="Jackson L."/>
            <person name="Mathew T."/>
            <person name="Pu L."/>
            <person name="Thornton R."/>
            <person name="Saada N."/>
            <person name="Wilczek-Boney K.B."/>
            <person name="Lee S."/>
            <person name="Kovar C."/>
            <person name="Wu Y."/>
            <person name="Scherer S.E."/>
            <person name="Worley K.C."/>
            <person name="Muzny D.M."/>
            <person name="Gibbs R."/>
        </authorList>
    </citation>
    <scope>NUCLEOTIDE SEQUENCE</scope>
    <source>
        <strain evidence="3">Brora</strain>
    </source>
</reference>
<dbReference type="Pfam" id="PF00069">
    <property type="entry name" value="Pkinase"/>
    <property type="match status" value="1"/>
</dbReference>
<sequence>MAEEVNSSIEVINGIITELTRRQTDIIWLGPEEIISKKMLTSIQDVINVYTEILRKRKATLRFLQKPLVAGGGGDSTARKRKKTTVEDIETLHQMKVELEDRISENVSDLNKLIQVEEDFFNNHISKIEVLTKTRCECFFDIRRVTRSSHLSDLTTAYSDLENVVKDIYECQGTETFDVQSLPASAQPSLRKYKNPPSKWDETDFLVPLIDCGQDSLLPVEMYSEAFCIFNDCIKAGRFLYLFLKALLIGLLKDRQVNRAHRYRRERERDRVMKATDIFVQEIVFKESLPKVSLSCKHGTYPSFLLFFDGWILFVFGAVMPSRTIVRSLIRPIDLTADDAAADVAVFLFALEKSFQCLDNYYAAEDHPNVNLPIIMGAEDKITDRRPKKDYMKNSKSHMEKLPIFESAKFEGHDVVIKFTKTYNKAAHDLLADEGLAPRVRYYKDNKTFHTVVYDFVNGVTFEEEQAKKIQEKLKEAIAHLHRHDFVFGDLRGPNVLVDKNEEIKLIDFDWCGKVNEATYPNVNLVHGWHSEVKYGVVLKKEHDTHMLKKLCPDIEFADPEISI</sequence>
<keyword evidence="3" id="KW-1185">Reference proteome</keyword>
<accession>T1JIG0</accession>
<dbReference type="Proteomes" id="UP000014500">
    <property type="component" value="Unassembled WGS sequence"/>
</dbReference>
<evidence type="ECO:0000313" key="2">
    <source>
        <dbReference type="EnsemblMetazoa" id="SMAR013641-PA"/>
    </source>
</evidence>
<dbReference type="HOGENOM" id="CLU_416989_0_0_1"/>
<dbReference type="AlphaFoldDB" id="T1JIG0"/>
<dbReference type="PROSITE" id="PS50011">
    <property type="entry name" value="PROTEIN_KINASE_DOM"/>
    <property type="match status" value="1"/>
</dbReference>
<evidence type="ECO:0000259" key="1">
    <source>
        <dbReference type="PROSITE" id="PS50011"/>
    </source>
</evidence>
<proteinExistence type="predicted"/>
<dbReference type="STRING" id="126957.T1JIG0"/>
<dbReference type="GO" id="GO:0005524">
    <property type="term" value="F:ATP binding"/>
    <property type="evidence" value="ECO:0007669"/>
    <property type="project" value="InterPro"/>
</dbReference>
<reference evidence="2" key="2">
    <citation type="submission" date="2015-02" db="UniProtKB">
        <authorList>
            <consortium name="EnsemblMetazoa"/>
        </authorList>
    </citation>
    <scope>IDENTIFICATION</scope>
</reference>
<protein>
    <recommendedName>
        <fullName evidence="1">Protein kinase domain-containing protein</fullName>
    </recommendedName>
</protein>
<dbReference type="Gene3D" id="1.10.510.10">
    <property type="entry name" value="Transferase(Phosphotransferase) domain 1"/>
    <property type="match status" value="1"/>
</dbReference>
<evidence type="ECO:0000313" key="3">
    <source>
        <dbReference type="Proteomes" id="UP000014500"/>
    </source>
</evidence>
<dbReference type="EnsemblMetazoa" id="SMAR013641-RA">
    <property type="protein sequence ID" value="SMAR013641-PA"/>
    <property type="gene ID" value="SMAR013641"/>
</dbReference>
<dbReference type="eggNOG" id="ENOG502SAAM">
    <property type="taxonomic scope" value="Eukaryota"/>
</dbReference>
<dbReference type="InterPro" id="IPR011009">
    <property type="entry name" value="Kinase-like_dom_sf"/>
</dbReference>
<dbReference type="InterPro" id="IPR000719">
    <property type="entry name" value="Prot_kinase_dom"/>
</dbReference>